<feature type="transmembrane region" description="Helical" evidence="5">
    <location>
        <begin position="897"/>
        <end position="916"/>
    </location>
</feature>
<feature type="transmembrane region" description="Helical" evidence="5">
    <location>
        <begin position="191"/>
        <end position="212"/>
    </location>
</feature>
<dbReference type="InterPro" id="IPR036259">
    <property type="entry name" value="MFS_trans_sf"/>
</dbReference>
<evidence type="ECO:0000256" key="5">
    <source>
        <dbReference type="SAM" id="Phobius"/>
    </source>
</evidence>
<feature type="transmembrane region" description="Helical" evidence="5">
    <location>
        <begin position="834"/>
        <end position="858"/>
    </location>
</feature>
<evidence type="ECO:0000256" key="2">
    <source>
        <dbReference type="ARBA" id="ARBA00022989"/>
    </source>
</evidence>
<feature type="transmembrane region" description="Helical" evidence="5">
    <location>
        <begin position="810"/>
        <end position="828"/>
    </location>
</feature>
<accession>A0AA88YF97</accession>
<feature type="compositionally biased region" description="Low complexity" evidence="4">
    <location>
        <begin position="505"/>
        <end position="546"/>
    </location>
</feature>
<feature type="region of interest" description="Disordered" evidence="4">
    <location>
        <begin position="418"/>
        <end position="674"/>
    </location>
</feature>
<dbReference type="InterPro" id="IPR011701">
    <property type="entry name" value="MFS"/>
</dbReference>
<keyword evidence="7" id="KW-1185">Reference proteome</keyword>
<feature type="compositionally biased region" description="Polar residues" evidence="4">
    <location>
        <begin position="652"/>
        <end position="674"/>
    </location>
</feature>
<evidence type="ECO:0000256" key="1">
    <source>
        <dbReference type="ARBA" id="ARBA00022692"/>
    </source>
</evidence>
<feature type="transmembrane region" description="Helical" evidence="5">
    <location>
        <begin position="870"/>
        <end position="891"/>
    </location>
</feature>
<dbReference type="PANTHER" id="PTHR23121">
    <property type="entry name" value="SODIUM-DEPENDENT GLUCOSE TRANSPORTER 1"/>
    <property type="match status" value="1"/>
</dbReference>
<feature type="transmembrane region" description="Helical" evidence="5">
    <location>
        <begin position="735"/>
        <end position="753"/>
    </location>
</feature>
<dbReference type="PANTHER" id="PTHR23121:SF9">
    <property type="entry name" value="SODIUM-DEPENDENT GLUCOSE TRANSPORTER 1"/>
    <property type="match status" value="1"/>
</dbReference>
<evidence type="ECO:0000256" key="4">
    <source>
        <dbReference type="SAM" id="MobiDB-lite"/>
    </source>
</evidence>
<sequence>MMRESEEDEVLSDQEGLLDRRKKTSNISQWCHRFTKTVCLSLAFFTLVRKTSNISQWCHRFTKTVCLSLAFFTLWCHRFTKKVCLSLAFLTLVRKTSSLSQWCHRFSKTVCLSLAFFTLVRKTSSLSQWCHRFTKTVCLSLAFFTLVRRTSSLSQWCHRFTKTVCLSLAFFTLVRKTSSLSQWCHRFSKTVCLSLAFFTLGLCIAIPGPTFIDLQQRIESDTTHTALIFTARSIGYLLGSLVGGFLFDYFDKQLMLTMTLFIAALATAIIPWSLTLTVLCVMFVLQGTSMGVLDTGGNVFCVRIWGKKSPPYMQAMHFAFGIGAFVAPLMSQPFLSDMPILSRSTSIPPNFNSPLDALHSNSSLFSRHVRDLDGITDTIPPVGAFINDTDKYNVTYNGTEVTIESTTMLVITTVGPSMTKKVKKPTHSDTSDFDGKTNDGKQIKPHLDQEKSKIDKKNDQPPPPKSSDADQVKTTTSSEAVTPPTDSLSVNDTHLDSNSTEQVANVSSDESNNSSTTTFMSSTSSNGISKTTQSTTGQTSSKTTTTRASDIETSQEQPTTTILSTTLLTTTTEPSTTTTTTSTTTTPTTTKKPTTPTTTTTVQTTTKVPTTTSAPTTTTTTSKPETRAPTKKPDSSGSSTKSVSSTTTQLSNSNETEITSENPISSTTTNVKKPSHSISGIISAVKNMSRIQFAYLIIGALLLLNSFLFMVLYCYDRHHSDYSSLVKNKYEQDPQEILCCRIIILVLMFLFFLSYVGMETTFGGLLMTFVVTHIHWSKNQGAIVTAIFWGSLAVGRGFSIFIANCCKPGLMLITDLVLLLIGALMLSFGLKFQFVVWLGTLAVGFGMSSIFPTSISWMEQYYRLTGKSTAVLVMGSAFGQMIIPVVTGYFYQNVEPMSLMYALLVLSVFMLVLYSVMQLVASRTAKGGTASQNGFMHLRDDDNLELDDISYGTTQESTRRRFMPTFSDEAEYNKLLQDEDDDIDLLG</sequence>
<feature type="compositionally biased region" description="Low complexity" evidence="4">
    <location>
        <begin position="635"/>
        <end position="651"/>
    </location>
</feature>
<feature type="compositionally biased region" description="Polar residues" evidence="4">
    <location>
        <begin position="547"/>
        <end position="557"/>
    </location>
</feature>
<feature type="compositionally biased region" description="Basic and acidic residues" evidence="4">
    <location>
        <begin position="624"/>
        <end position="634"/>
    </location>
</feature>
<dbReference type="Pfam" id="PF07690">
    <property type="entry name" value="MFS_1"/>
    <property type="match status" value="1"/>
</dbReference>
<dbReference type="Gene3D" id="1.20.1250.20">
    <property type="entry name" value="MFS general substrate transporter like domains"/>
    <property type="match status" value="2"/>
</dbReference>
<evidence type="ECO:0008006" key="8">
    <source>
        <dbReference type="Google" id="ProtNLM"/>
    </source>
</evidence>
<gene>
    <name evidence="6" type="ORF">FSP39_022518</name>
</gene>
<feature type="transmembrane region" description="Helical" evidence="5">
    <location>
        <begin position="782"/>
        <end position="803"/>
    </location>
</feature>
<proteinExistence type="predicted"/>
<dbReference type="Proteomes" id="UP001186944">
    <property type="component" value="Unassembled WGS sequence"/>
</dbReference>
<reference evidence="6" key="1">
    <citation type="submission" date="2019-08" db="EMBL/GenBank/DDBJ databases">
        <title>The improved chromosome-level genome for the pearl oyster Pinctada fucata martensii using PacBio sequencing and Hi-C.</title>
        <authorList>
            <person name="Zheng Z."/>
        </authorList>
    </citation>
    <scope>NUCLEOTIDE SEQUENCE</scope>
    <source>
        <strain evidence="6">ZZ-2019</strain>
        <tissue evidence="6">Adductor muscle</tissue>
    </source>
</reference>
<dbReference type="EMBL" id="VSWD01000005">
    <property type="protein sequence ID" value="KAK3103868.1"/>
    <property type="molecule type" value="Genomic_DNA"/>
</dbReference>
<feature type="transmembrane region" description="Helical" evidence="5">
    <location>
        <begin position="693"/>
        <end position="715"/>
    </location>
</feature>
<name>A0AA88YF97_PINIB</name>
<feature type="compositionally biased region" description="Basic and acidic residues" evidence="4">
    <location>
        <begin position="426"/>
        <end position="459"/>
    </location>
</feature>
<dbReference type="GO" id="GO:0022857">
    <property type="term" value="F:transmembrane transporter activity"/>
    <property type="evidence" value="ECO:0007669"/>
    <property type="project" value="InterPro"/>
</dbReference>
<evidence type="ECO:0000256" key="3">
    <source>
        <dbReference type="ARBA" id="ARBA00023136"/>
    </source>
</evidence>
<keyword evidence="3 5" id="KW-0472">Membrane</keyword>
<organism evidence="6 7">
    <name type="scientific">Pinctada imbricata</name>
    <name type="common">Atlantic pearl-oyster</name>
    <name type="synonym">Pinctada martensii</name>
    <dbReference type="NCBI Taxonomy" id="66713"/>
    <lineage>
        <taxon>Eukaryota</taxon>
        <taxon>Metazoa</taxon>
        <taxon>Spiralia</taxon>
        <taxon>Lophotrochozoa</taxon>
        <taxon>Mollusca</taxon>
        <taxon>Bivalvia</taxon>
        <taxon>Autobranchia</taxon>
        <taxon>Pteriomorphia</taxon>
        <taxon>Pterioida</taxon>
        <taxon>Pterioidea</taxon>
        <taxon>Pteriidae</taxon>
        <taxon>Pinctada</taxon>
    </lineage>
</organism>
<feature type="compositionally biased region" description="Polar residues" evidence="4">
    <location>
        <begin position="472"/>
        <end position="504"/>
    </location>
</feature>
<comment type="caution">
    <text evidence="6">The sequence shown here is derived from an EMBL/GenBank/DDBJ whole genome shotgun (WGS) entry which is preliminary data.</text>
</comment>
<feature type="transmembrane region" description="Helical" evidence="5">
    <location>
        <begin position="224"/>
        <end position="247"/>
    </location>
</feature>
<keyword evidence="2 5" id="KW-1133">Transmembrane helix</keyword>
<dbReference type="SUPFAM" id="SSF103473">
    <property type="entry name" value="MFS general substrate transporter"/>
    <property type="match status" value="2"/>
</dbReference>
<evidence type="ECO:0000313" key="6">
    <source>
        <dbReference type="EMBL" id="KAK3103868.1"/>
    </source>
</evidence>
<dbReference type="AlphaFoldDB" id="A0AA88YF97"/>
<feature type="transmembrane region" description="Helical" evidence="5">
    <location>
        <begin position="259"/>
        <end position="285"/>
    </location>
</feature>
<evidence type="ECO:0000313" key="7">
    <source>
        <dbReference type="Proteomes" id="UP001186944"/>
    </source>
</evidence>
<keyword evidence="1 5" id="KW-0812">Transmembrane</keyword>
<feature type="compositionally biased region" description="Low complexity" evidence="4">
    <location>
        <begin position="558"/>
        <end position="623"/>
    </location>
</feature>
<protein>
    <recommendedName>
        <fullName evidence="8">Sodium-dependent glucose transporter 1</fullName>
    </recommendedName>
</protein>